<dbReference type="Proteomes" id="UP001601948">
    <property type="component" value="Unassembled WGS sequence"/>
</dbReference>
<gene>
    <name evidence="3" type="ORF">ACFYV7_03385</name>
</gene>
<keyword evidence="2" id="KW-0472">Membrane</keyword>
<feature type="region of interest" description="Disordered" evidence="1">
    <location>
        <begin position="201"/>
        <end position="392"/>
    </location>
</feature>
<sequence length="392" mass="44075">MTAMWFGLAAIALVGAIVLLYFDRIQRQRTGHARQVWAKSQGYTYVSVEPALPSTWRRGALAKLGYLSAVDVVSGIRKGEKFVLFDLEDSATLIAVRRQIGSDIDVDMRLKTASPPKDADLELLGAIGDRVVFATNPEIARHAVDQRMVAFIETLPDTVQMLWSEGNWTLGMLSVGTSAREWETSIDAVLRLSGLLHVLPPVSEPRFDSGGHDPGRPRPRGRQRPEETGDDERDAPVGGARVQPPRLNKDEDAEPFVEQDYDEDFDDRAPLSAPDEPEPPRRPSLAVVPDARARVREDRRTADEWAPERRDEWSPEPRDKWSPEPREEWSPDERDKQQRDKRSPALRDEEPADDWAEEPVRRPVAREDDAAAEPPGGPFHPGFRPYQGPVPQ</sequence>
<evidence type="ECO:0000256" key="1">
    <source>
        <dbReference type="SAM" id="MobiDB-lite"/>
    </source>
</evidence>
<keyword evidence="4" id="KW-1185">Reference proteome</keyword>
<feature type="compositionally biased region" description="Acidic residues" evidence="1">
    <location>
        <begin position="251"/>
        <end position="266"/>
    </location>
</feature>
<feature type="compositionally biased region" description="Basic and acidic residues" evidence="1">
    <location>
        <begin position="205"/>
        <end position="216"/>
    </location>
</feature>
<feature type="compositionally biased region" description="Basic and acidic residues" evidence="1">
    <location>
        <begin position="291"/>
        <end position="349"/>
    </location>
</feature>
<feature type="transmembrane region" description="Helical" evidence="2">
    <location>
        <begin position="6"/>
        <end position="22"/>
    </location>
</feature>
<evidence type="ECO:0000313" key="4">
    <source>
        <dbReference type="Proteomes" id="UP001601948"/>
    </source>
</evidence>
<dbReference type="EMBL" id="JBIAPI010000001">
    <property type="protein sequence ID" value="MFF3221817.1"/>
    <property type="molecule type" value="Genomic_DNA"/>
</dbReference>
<dbReference type="RefSeq" id="WP_387713190.1">
    <property type="nucleotide sequence ID" value="NZ_JBIAPI010000001.1"/>
</dbReference>
<keyword evidence="2" id="KW-0812">Transmembrane</keyword>
<reference evidence="3 4" key="1">
    <citation type="submission" date="2024-10" db="EMBL/GenBank/DDBJ databases">
        <title>The Natural Products Discovery Center: Release of the First 8490 Sequenced Strains for Exploring Actinobacteria Biosynthetic Diversity.</title>
        <authorList>
            <person name="Kalkreuter E."/>
            <person name="Kautsar S.A."/>
            <person name="Yang D."/>
            <person name="Bader C.D."/>
            <person name="Teijaro C.N."/>
            <person name="Fluegel L."/>
            <person name="Davis C.M."/>
            <person name="Simpson J.R."/>
            <person name="Lauterbach L."/>
            <person name="Steele A.D."/>
            <person name="Gui C."/>
            <person name="Meng S."/>
            <person name="Li G."/>
            <person name="Viehrig K."/>
            <person name="Ye F."/>
            <person name="Su P."/>
            <person name="Kiefer A.F."/>
            <person name="Nichols A."/>
            <person name="Cepeda A.J."/>
            <person name="Yan W."/>
            <person name="Fan B."/>
            <person name="Jiang Y."/>
            <person name="Adhikari A."/>
            <person name="Zheng C.-J."/>
            <person name="Schuster L."/>
            <person name="Cowan T.M."/>
            <person name="Smanski M.J."/>
            <person name="Chevrette M.G."/>
            <person name="De Carvalho L.P.S."/>
            <person name="Shen B."/>
        </authorList>
    </citation>
    <scope>NUCLEOTIDE SEQUENCE [LARGE SCALE GENOMIC DNA]</scope>
    <source>
        <strain evidence="3 4">NPDC003040</strain>
    </source>
</reference>
<dbReference type="InterPro" id="IPR049726">
    <property type="entry name" value="TtfA-like_core"/>
</dbReference>
<keyword evidence="2" id="KW-1133">Transmembrane helix</keyword>
<organism evidence="3 4">
    <name type="scientific">Nocardia suismassiliense</name>
    <dbReference type="NCBI Taxonomy" id="2077092"/>
    <lineage>
        <taxon>Bacteria</taxon>
        <taxon>Bacillati</taxon>
        <taxon>Actinomycetota</taxon>
        <taxon>Actinomycetes</taxon>
        <taxon>Mycobacteriales</taxon>
        <taxon>Nocardiaceae</taxon>
        <taxon>Nocardia</taxon>
    </lineage>
</organism>
<name>A0ABW6QKU0_9NOCA</name>
<protein>
    <recommendedName>
        <fullName evidence="5">Secreted protein</fullName>
    </recommendedName>
</protein>
<evidence type="ECO:0000313" key="3">
    <source>
        <dbReference type="EMBL" id="MFF3221817.1"/>
    </source>
</evidence>
<proteinExistence type="predicted"/>
<evidence type="ECO:0000256" key="2">
    <source>
        <dbReference type="SAM" id="Phobius"/>
    </source>
</evidence>
<evidence type="ECO:0008006" key="5">
    <source>
        <dbReference type="Google" id="ProtNLM"/>
    </source>
</evidence>
<dbReference type="CDD" id="cd21904">
    <property type="entry name" value="TtfA-like"/>
    <property type="match status" value="1"/>
</dbReference>
<feature type="compositionally biased region" description="Basic and acidic residues" evidence="1">
    <location>
        <begin position="358"/>
        <end position="369"/>
    </location>
</feature>
<comment type="caution">
    <text evidence="3">The sequence shown here is derived from an EMBL/GenBank/DDBJ whole genome shotgun (WGS) entry which is preliminary data.</text>
</comment>
<accession>A0ABW6QKU0</accession>